<evidence type="ECO:0000313" key="6">
    <source>
        <dbReference type="Proteomes" id="UP001225378"/>
    </source>
</evidence>
<reference evidence="5 6" key="1">
    <citation type="journal article" date="2024" name="Microbiology">
        <title>Methylomarinum rosea sp. nov., a novel halophilic methanotrophic bacterium from the hypersaline Lake Elton.</title>
        <authorList>
            <person name="Suleimanov R.Z."/>
            <person name="Oshkin I.Y."/>
            <person name="Danilova O.V."/>
            <person name="Suzina N.E."/>
            <person name="Dedysh S.N."/>
        </authorList>
    </citation>
    <scope>NUCLEOTIDE SEQUENCE [LARGE SCALE GENOMIC DNA]</scope>
    <source>
        <strain evidence="5 6">Ch1-1</strain>
    </source>
</reference>
<keyword evidence="6" id="KW-1185">Reference proteome</keyword>
<keyword evidence="3" id="KW-0998">Cell outer membrane</keyword>
<dbReference type="GO" id="GO:0009279">
    <property type="term" value="C:cell outer membrane"/>
    <property type="evidence" value="ECO:0007669"/>
    <property type="project" value="UniProtKB-SubCell"/>
</dbReference>
<protein>
    <submittedName>
        <fullName evidence="5">MtrB/PioB family decaheme-associated outer membrane protein</fullName>
    </submittedName>
</protein>
<dbReference type="SUPFAM" id="SSF56935">
    <property type="entry name" value="Porins"/>
    <property type="match status" value="2"/>
</dbReference>
<proteinExistence type="predicted"/>
<keyword evidence="4" id="KW-0732">Signal</keyword>
<dbReference type="RefSeq" id="WP_349432108.1">
    <property type="nucleotide sequence ID" value="NZ_CP157743.1"/>
</dbReference>
<evidence type="ECO:0000313" key="5">
    <source>
        <dbReference type="EMBL" id="XBS21438.1"/>
    </source>
</evidence>
<sequence>MKMLFLTPFFLTGLCLSTEAIADDEDSMDFSLGALPVEQAPKPIESVYVNEVELGGLYGSEDSFKFGEYSGLQNRGGYVTGNLKLQRRADPNGESTDYWKLDARNLGLTSRYIRGEYGRQGSGKVFFEYDQTPHYRWDDAKTPFITGGNTLNLPTGWVAGQDTTGMTQLNSSLKPVSIATERKKYKAGLMWHFNRQWSANLQYFNEKKDGFDITSGIFGTSGGNPLAAVLPRPINFNTNDVNFELSYNDNSSQLSFRYHLSLFENSDSLTWQNPYSLMSPLQTAYPDQGRLAYEPDNQAHQLSLNFAHRFNRTTRLSGKFSYGWMLQDQDFLPYTVNPALNVTTPLPRNSLDARVNNLHGNLTFSARPFKKMNFKARYTYTERDNQTPTDAYAILRNDSEDQETAADSDVIRTNLPYNYRKHKTQLDLGYRLFNTVKLTAGYDFERIERDYAEVYATNEHTGRLKLTASPFNFMTTRLQYAHSMRNGSDYRHNKLYTDSHTQQFLDTLPADRRFSNNPLLRKFQYSDRVRDRVDGNVTLIPTDRLTLGLSGFFLHDNYDALIGLSSQTRLSGTFDVSYAFSKHLELHSFYTQEYFLSRQTGFARRSVEAALPPLDPDSFWWLDNEDTVHTVGAGLSWTLIEDTLDIGLDYLYSRAVTEIDPSRNDPVTDLPNINTELHSLNFHGDYRLQKNLSLRLSYRYESLLTEDFARDGVQVDTMDRVISLGSSSPDYNAHVFGLTMLYNF</sequence>
<evidence type="ECO:0000256" key="4">
    <source>
        <dbReference type="SAM" id="SignalP"/>
    </source>
</evidence>
<dbReference type="InterPro" id="IPR036942">
    <property type="entry name" value="Beta-barrel_TonB_sf"/>
</dbReference>
<dbReference type="Pfam" id="PF11854">
    <property type="entry name" value="MtrB_PioB"/>
    <property type="match status" value="1"/>
</dbReference>
<evidence type="ECO:0000256" key="3">
    <source>
        <dbReference type="ARBA" id="ARBA00023237"/>
    </source>
</evidence>
<gene>
    <name evidence="5" type="ORF">Q9L42_004750</name>
</gene>
<feature type="chain" id="PRO_5043425667" evidence="4">
    <location>
        <begin position="23"/>
        <end position="744"/>
    </location>
</feature>
<dbReference type="EMBL" id="CP157743">
    <property type="protein sequence ID" value="XBS21438.1"/>
    <property type="molecule type" value="Genomic_DNA"/>
</dbReference>
<accession>A0AAU7NWW1</accession>
<dbReference type="AlphaFoldDB" id="A0AAU7NWW1"/>
<organism evidence="5 6">
    <name type="scientific">Methylomarinum roseum</name>
    <dbReference type="NCBI Taxonomy" id="3067653"/>
    <lineage>
        <taxon>Bacteria</taxon>
        <taxon>Pseudomonadati</taxon>
        <taxon>Pseudomonadota</taxon>
        <taxon>Gammaproteobacteria</taxon>
        <taxon>Methylococcales</taxon>
        <taxon>Methylococcaceae</taxon>
        <taxon>Methylomarinum</taxon>
    </lineage>
</organism>
<name>A0AAU7NWW1_9GAMM</name>
<feature type="signal peptide" evidence="4">
    <location>
        <begin position="1"/>
        <end position="22"/>
    </location>
</feature>
<evidence type="ECO:0000256" key="2">
    <source>
        <dbReference type="ARBA" id="ARBA00023136"/>
    </source>
</evidence>
<dbReference type="NCBIfam" id="TIGR03509">
    <property type="entry name" value="OMP_MtrB_PioB"/>
    <property type="match status" value="1"/>
</dbReference>
<dbReference type="Gene3D" id="2.40.170.20">
    <property type="entry name" value="TonB-dependent receptor, beta-barrel domain"/>
    <property type="match status" value="1"/>
</dbReference>
<dbReference type="Proteomes" id="UP001225378">
    <property type="component" value="Chromosome"/>
</dbReference>
<dbReference type="InterPro" id="IPR020016">
    <property type="entry name" value="Decahaem-assoc_OM_MtrB/PioB"/>
</dbReference>
<dbReference type="KEGG" id="mech:Q9L42_004750"/>
<comment type="subcellular location">
    <subcellularLocation>
        <location evidence="1">Cell outer membrane</location>
    </subcellularLocation>
</comment>
<keyword evidence="2" id="KW-0472">Membrane</keyword>
<evidence type="ECO:0000256" key="1">
    <source>
        <dbReference type="ARBA" id="ARBA00004442"/>
    </source>
</evidence>